<keyword evidence="3" id="KW-1185">Reference proteome</keyword>
<organism evidence="2 3">
    <name type="scientific">Lachnellula cervina</name>
    <dbReference type="NCBI Taxonomy" id="1316786"/>
    <lineage>
        <taxon>Eukaryota</taxon>
        <taxon>Fungi</taxon>
        <taxon>Dikarya</taxon>
        <taxon>Ascomycota</taxon>
        <taxon>Pezizomycotina</taxon>
        <taxon>Leotiomycetes</taxon>
        <taxon>Helotiales</taxon>
        <taxon>Lachnaceae</taxon>
        <taxon>Lachnellula</taxon>
    </lineage>
</organism>
<evidence type="ECO:0000313" key="3">
    <source>
        <dbReference type="Proteomes" id="UP000481288"/>
    </source>
</evidence>
<proteinExistence type="predicted"/>
<comment type="caution">
    <text evidence="2">The sequence shown here is derived from an EMBL/GenBank/DDBJ whole genome shotgun (WGS) entry which is preliminary data.</text>
</comment>
<evidence type="ECO:0000313" key="2">
    <source>
        <dbReference type="EMBL" id="TVY52702.1"/>
    </source>
</evidence>
<dbReference type="AlphaFoldDB" id="A0A7D8YS89"/>
<dbReference type="OrthoDB" id="3563642at2759"/>
<protein>
    <submittedName>
        <fullName evidence="2">Uncharacterized protein</fullName>
    </submittedName>
</protein>
<gene>
    <name evidence="2" type="ORF">LCER1_G008679</name>
</gene>
<name>A0A7D8YS89_9HELO</name>
<feature type="compositionally biased region" description="Low complexity" evidence="1">
    <location>
        <begin position="39"/>
        <end position="49"/>
    </location>
</feature>
<dbReference type="Proteomes" id="UP000481288">
    <property type="component" value="Unassembled WGS sequence"/>
</dbReference>
<reference evidence="2 3" key="1">
    <citation type="submission" date="2018-05" db="EMBL/GenBank/DDBJ databases">
        <title>Whole genome sequencing for identification of molecular markers to develop diagnostic detection tools for the regulated plant pathogen Lachnellula willkommii.</title>
        <authorList>
            <person name="Giroux E."/>
            <person name="Bilodeau G."/>
        </authorList>
    </citation>
    <scope>NUCLEOTIDE SEQUENCE [LARGE SCALE GENOMIC DNA]</scope>
    <source>
        <strain evidence="2 3">CBS 625.97</strain>
    </source>
</reference>
<feature type="region of interest" description="Disordered" evidence="1">
    <location>
        <begin position="38"/>
        <end position="58"/>
    </location>
</feature>
<sequence length="235" mass="25795">MSVLANQSAEHAFTRTDMFFTTKVLQAFLADILLDEAPSETPKSTSESPLKSRSVSPESPEILHALQLETERSDAFTFEDRYASVFQGIMPDSGAAGISTAGANQVAAIQKLFPNLEIDDHSAGKHTIRFGVGKGATLKGSITVPTPVGPILFHIVDTNTPFLWCIQDMDNMQVRLEGSNRQEIWASMDAPRSIGSDASILPFDRTRIASNPSPFWTPFYSAFPGDTQESWLQRQ</sequence>
<accession>A0A7D8YS89</accession>
<evidence type="ECO:0000256" key="1">
    <source>
        <dbReference type="SAM" id="MobiDB-lite"/>
    </source>
</evidence>
<dbReference type="EMBL" id="QGMG01000564">
    <property type="protein sequence ID" value="TVY52702.1"/>
    <property type="molecule type" value="Genomic_DNA"/>
</dbReference>